<feature type="region of interest" description="Disordered" evidence="1">
    <location>
        <begin position="228"/>
        <end position="272"/>
    </location>
</feature>
<sequence length="399" mass="45393">MGNHESHCSLEAVSYAKENGIVLVTFPPHCTHKLQPLDVGVFGPFKTKLKNAQNDWLTNNPGKTIRIHDLPSLTKIAFVESFSVKNIVNAFAKPGIWPFSRLAFSEDDFLAAYVTDRPDPNSTQTENLQIQPDISFSGNNQPNENVFDVINSQTQVPTSTDLLIHCIPEQYCTNINENPVTSVELDSSIHEEVISPEHVRPFPKAAPRVERKGCRKKGKARILTETPEKNRIEQDTHERLKRKHPGIDKTKNKKKYNSQPNLSTSKKVKKNPKKKLFSIDSDTDENDTPMILLNDNSDDEDLNCPVYFGDFVLVKYEGKKFYKYFVGCVEDINNVDITVSFLKRKIGDTFYYPAEQEIDNIPQSFIEKILPKPKPVGGSERSAFFLKFECIDFTKYKMG</sequence>
<dbReference type="EMBL" id="CARXXK010000002">
    <property type="protein sequence ID" value="CAI6353422.1"/>
    <property type="molecule type" value="Genomic_DNA"/>
</dbReference>
<dbReference type="GO" id="GO:0003676">
    <property type="term" value="F:nucleic acid binding"/>
    <property type="evidence" value="ECO:0007669"/>
    <property type="project" value="InterPro"/>
</dbReference>
<gene>
    <name evidence="3" type="ORF">MEUPH1_LOCUS9545</name>
</gene>
<dbReference type="Proteomes" id="UP001160148">
    <property type="component" value="Unassembled WGS sequence"/>
</dbReference>
<dbReference type="InterPro" id="IPR004875">
    <property type="entry name" value="DDE_SF_endonuclease_dom"/>
</dbReference>
<evidence type="ECO:0000313" key="3">
    <source>
        <dbReference type="EMBL" id="CAI6353422.1"/>
    </source>
</evidence>
<reference evidence="3 4" key="1">
    <citation type="submission" date="2023-01" db="EMBL/GenBank/DDBJ databases">
        <authorList>
            <person name="Whitehead M."/>
        </authorList>
    </citation>
    <scope>NUCLEOTIDE SEQUENCE [LARGE SCALE GENOMIC DNA]</scope>
</reference>
<evidence type="ECO:0000259" key="2">
    <source>
        <dbReference type="Pfam" id="PF03184"/>
    </source>
</evidence>
<organism evidence="3 4">
    <name type="scientific">Macrosiphum euphorbiae</name>
    <name type="common">potato aphid</name>
    <dbReference type="NCBI Taxonomy" id="13131"/>
    <lineage>
        <taxon>Eukaryota</taxon>
        <taxon>Metazoa</taxon>
        <taxon>Ecdysozoa</taxon>
        <taxon>Arthropoda</taxon>
        <taxon>Hexapoda</taxon>
        <taxon>Insecta</taxon>
        <taxon>Pterygota</taxon>
        <taxon>Neoptera</taxon>
        <taxon>Paraneoptera</taxon>
        <taxon>Hemiptera</taxon>
        <taxon>Sternorrhyncha</taxon>
        <taxon>Aphidomorpha</taxon>
        <taxon>Aphidoidea</taxon>
        <taxon>Aphididae</taxon>
        <taxon>Macrosiphini</taxon>
        <taxon>Macrosiphum</taxon>
    </lineage>
</organism>
<keyword evidence="4" id="KW-1185">Reference proteome</keyword>
<dbReference type="Pfam" id="PF03184">
    <property type="entry name" value="DDE_1"/>
    <property type="match status" value="1"/>
</dbReference>
<accession>A0AAV0WC88</accession>
<feature type="domain" description="DDE-1" evidence="2">
    <location>
        <begin position="2"/>
        <end position="66"/>
    </location>
</feature>
<name>A0AAV0WC88_9HEMI</name>
<protein>
    <recommendedName>
        <fullName evidence="2">DDE-1 domain-containing protein</fullName>
    </recommendedName>
</protein>
<dbReference type="AlphaFoldDB" id="A0AAV0WC88"/>
<feature type="compositionally biased region" description="Basic and acidic residues" evidence="1">
    <location>
        <begin position="228"/>
        <end position="238"/>
    </location>
</feature>
<evidence type="ECO:0000313" key="4">
    <source>
        <dbReference type="Proteomes" id="UP001160148"/>
    </source>
</evidence>
<comment type="caution">
    <text evidence="3">The sequence shown here is derived from an EMBL/GenBank/DDBJ whole genome shotgun (WGS) entry which is preliminary data.</text>
</comment>
<evidence type="ECO:0000256" key="1">
    <source>
        <dbReference type="SAM" id="MobiDB-lite"/>
    </source>
</evidence>
<proteinExistence type="predicted"/>